<protein>
    <submittedName>
        <fullName evidence="1">Uncharacterized protein</fullName>
    </submittedName>
</protein>
<sequence>MMEECMDENDYHVLRPIYSNQIFDKIHERQDREIQSVPKRLSQTFRCNEKWAVQKIKGLFPILEWLPKYPVNKWLPSDVVSGVTTGLVCCLQGKNE</sequence>
<evidence type="ECO:0000313" key="2">
    <source>
        <dbReference type="Proteomes" id="UP000316079"/>
    </source>
</evidence>
<comment type="caution">
    <text evidence="1">The sequence shown here is derived from an EMBL/GenBank/DDBJ whole genome shotgun (WGS) entry which is preliminary data.</text>
</comment>
<dbReference type="EMBL" id="SRMA01025565">
    <property type="protein sequence ID" value="TRY93122.1"/>
    <property type="molecule type" value="Genomic_DNA"/>
</dbReference>
<keyword evidence="2" id="KW-1185">Reference proteome</keyword>
<dbReference type="Proteomes" id="UP000316079">
    <property type="component" value="Unassembled WGS sequence"/>
</dbReference>
<name>A0A553QT12_9TELE</name>
<organism evidence="1 2">
    <name type="scientific">Danionella cerebrum</name>
    <dbReference type="NCBI Taxonomy" id="2873325"/>
    <lineage>
        <taxon>Eukaryota</taxon>
        <taxon>Metazoa</taxon>
        <taxon>Chordata</taxon>
        <taxon>Craniata</taxon>
        <taxon>Vertebrata</taxon>
        <taxon>Euteleostomi</taxon>
        <taxon>Actinopterygii</taxon>
        <taxon>Neopterygii</taxon>
        <taxon>Teleostei</taxon>
        <taxon>Ostariophysi</taxon>
        <taxon>Cypriniformes</taxon>
        <taxon>Danionidae</taxon>
        <taxon>Danioninae</taxon>
        <taxon>Danionella</taxon>
    </lineage>
</organism>
<reference evidence="1 2" key="1">
    <citation type="journal article" date="2019" name="Sci. Data">
        <title>Hybrid genome assembly and annotation of Danionella translucida.</title>
        <authorList>
            <person name="Kadobianskyi M."/>
            <person name="Schulze L."/>
            <person name="Schuelke M."/>
            <person name="Judkewitz B."/>
        </authorList>
    </citation>
    <scope>NUCLEOTIDE SEQUENCE [LARGE SCALE GENOMIC DNA]</scope>
    <source>
        <strain evidence="1 2">Bolton</strain>
    </source>
</reference>
<dbReference type="OrthoDB" id="288203at2759"/>
<dbReference type="STRING" id="623744.A0A553QT12"/>
<gene>
    <name evidence="1" type="ORF">DNTS_016468</name>
</gene>
<proteinExistence type="predicted"/>
<accession>A0A553QT12</accession>
<evidence type="ECO:0000313" key="1">
    <source>
        <dbReference type="EMBL" id="TRY93122.1"/>
    </source>
</evidence>
<dbReference type="AlphaFoldDB" id="A0A553QT12"/>